<keyword evidence="2 5" id="KW-0689">Ribosomal protein</keyword>
<dbReference type="EMBL" id="CP019633">
    <property type="protein sequence ID" value="AQQ09898.1"/>
    <property type="molecule type" value="Genomic_DNA"/>
</dbReference>
<dbReference type="InterPro" id="IPR014721">
    <property type="entry name" value="Ribsml_uS5_D2-typ_fold_subgr"/>
</dbReference>
<dbReference type="Pfam" id="PF00380">
    <property type="entry name" value="Ribosomal_S9"/>
    <property type="match status" value="1"/>
</dbReference>
<evidence type="ECO:0000256" key="3">
    <source>
        <dbReference type="ARBA" id="ARBA00023274"/>
    </source>
</evidence>
<evidence type="ECO:0000256" key="4">
    <source>
        <dbReference type="ARBA" id="ARBA00035259"/>
    </source>
</evidence>
<dbReference type="GO" id="GO:0006412">
    <property type="term" value="P:translation"/>
    <property type="evidence" value="ECO:0007669"/>
    <property type="project" value="UniProtKB-UniRule"/>
</dbReference>
<dbReference type="GO" id="GO:0022627">
    <property type="term" value="C:cytosolic small ribosomal subunit"/>
    <property type="evidence" value="ECO:0007669"/>
    <property type="project" value="TreeGrafter"/>
</dbReference>
<comment type="similarity">
    <text evidence="1 5">Belongs to the universal ribosomal protein uS9 family.</text>
</comment>
<dbReference type="Gene3D" id="3.30.230.10">
    <property type="match status" value="1"/>
</dbReference>
<dbReference type="HAMAP" id="MF_00532_B">
    <property type="entry name" value="Ribosomal_uS9_B"/>
    <property type="match status" value="1"/>
</dbReference>
<evidence type="ECO:0000313" key="8">
    <source>
        <dbReference type="Proteomes" id="UP000188273"/>
    </source>
</evidence>
<protein>
    <recommendedName>
        <fullName evidence="4 5">Small ribosomal subunit protein uS9</fullName>
    </recommendedName>
</protein>
<organism evidence="7 8">
    <name type="scientific">Sedimentisphaera cyanobacteriorum</name>
    <dbReference type="NCBI Taxonomy" id="1940790"/>
    <lineage>
        <taxon>Bacteria</taxon>
        <taxon>Pseudomonadati</taxon>
        <taxon>Planctomycetota</taxon>
        <taxon>Phycisphaerae</taxon>
        <taxon>Sedimentisphaerales</taxon>
        <taxon>Sedimentisphaeraceae</taxon>
        <taxon>Sedimentisphaera</taxon>
    </lineage>
</organism>
<proteinExistence type="inferred from homology"/>
<evidence type="ECO:0000256" key="5">
    <source>
        <dbReference type="HAMAP-Rule" id="MF_00532"/>
    </source>
</evidence>
<feature type="compositionally biased region" description="Polar residues" evidence="6">
    <location>
        <begin position="15"/>
        <end position="29"/>
    </location>
</feature>
<dbReference type="InterPro" id="IPR020568">
    <property type="entry name" value="Ribosomal_Su5_D2-typ_SF"/>
</dbReference>
<name>A0A1Q2HR14_9BACT</name>
<dbReference type="PANTHER" id="PTHR21569">
    <property type="entry name" value="RIBOSOMAL PROTEIN S9"/>
    <property type="match status" value="1"/>
</dbReference>
<evidence type="ECO:0000256" key="6">
    <source>
        <dbReference type="SAM" id="MobiDB-lite"/>
    </source>
</evidence>
<dbReference type="OrthoDB" id="9803965at2"/>
<evidence type="ECO:0000256" key="1">
    <source>
        <dbReference type="ARBA" id="ARBA00005251"/>
    </source>
</evidence>
<dbReference type="Proteomes" id="UP000188273">
    <property type="component" value="Chromosome"/>
</dbReference>
<feature type="region of interest" description="Disordered" evidence="6">
    <location>
        <begin position="135"/>
        <end position="165"/>
    </location>
</feature>
<dbReference type="FunFam" id="3.30.230.10:FF:000001">
    <property type="entry name" value="30S ribosomal protein S9"/>
    <property type="match status" value="1"/>
</dbReference>
<sequence>MNENTQTPLIDPSIAGQSDAQAVQGSSQQKKAKPDKGGFFWGVGRRKSSVARVRIKPGSGKLTINEKKLKEFFRLQQDQEAVLAPLKECDAMKSFDVFINVEGGGTTGQAGAALLGLARAMANYDESSFSKPLRDAGLLTRDGRMKERKKPGQPGARRRFQFSKR</sequence>
<feature type="compositionally biased region" description="Basic residues" evidence="6">
    <location>
        <begin position="146"/>
        <end position="165"/>
    </location>
</feature>
<keyword evidence="8" id="KW-1185">Reference proteome</keyword>
<dbReference type="KEGG" id="pbu:L21SP3_01719"/>
<dbReference type="InterPro" id="IPR000754">
    <property type="entry name" value="Ribosomal_uS9"/>
</dbReference>
<evidence type="ECO:0000313" key="7">
    <source>
        <dbReference type="EMBL" id="AQQ09898.1"/>
    </source>
</evidence>
<dbReference type="STRING" id="1940790.L21SP3_01719"/>
<dbReference type="InterPro" id="IPR023035">
    <property type="entry name" value="Ribosomal_uS9_bac/plastid"/>
</dbReference>
<dbReference type="GO" id="GO:0003723">
    <property type="term" value="F:RNA binding"/>
    <property type="evidence" value="ECO:0007669"/>
    <property type="project" value="TreeGrafter"/>
</dbReference>
<evidence type="ECO:0000256" key="2">
    <source>
        <dbReference type="ARBA" id="ARBA00022980"/>
    </source>
</evidence>
<keyword evidence="3 5" id="KW-0687">Ribonucleoprotein</keyword>
<dbReference type="SUPFAM" id="SSF54211">
    <property type="entry name" value="Ribosomal protein S5 domain 2-like"/>
    <property type="match status" value="1"/>
</dbReference>
<reference evidence="8" key="1">
    <citation type="submission" date="2017-02" db="EMBL/GenBank/DDBJ databases">
        <title>Comparative genomics and description of representatives of a novel lineage of planctomycetes thriving in anoxic sediments.</title>
        <authorList>
            <person name="Spring S."/>
            <person name="Bunk B."/>
            <person name="Sproer C."/>
            <person name="Klenk H.-P."/>
        </authorList>
    </citation>
    <scope>NUCLEOTIDE SEQUENCE [LARGE SCALE GENOMIC DNA]</scope>
    <source>
        <strain evidence="8">L21-RPul-D3</strain>
    </source>
</reference>
<dbReference type="AlphaFoldDB" id="A0A1Q2HR14"/>
<gene>
    <name evidence="5 7" type="primary">rpsI</name>
    <name evidence="7" type="ORF">L21SP3_01719</name>
</gene>
<feature type="region of interest" description="Disordered" evidence="6">
    <location>
        <begin position="1"/>
        <end position="39"/>
    </location>
</feature>
<accession>A0A1Q2HR14</accession>
<dbReference type="RefSeq" id="WP_077540622.1">
    <property type="nucleotide sequence ID" value="NZ_CP019633.1"/>
</dbReference>
<dbReference type="PANTHER" id="PTHR21569:SF1">
    <property type="entry name" value="SMALL RIBOSOMAL SUBUNIT PROTEIN US9M"/>
    <property type="match status" value="1"/>
</dbReference>
<dbReference type="NCBIfam" id="NF001099">
    <property type="entry name" value="PRK00132.1"/>
    <property type="match status" value="1"/>
</dbReference>
<dbReference type="GO" id="GO:0003735">
    <property type="term" value="F:structural constituent of ribosome"/>
    <property type="evidence" value="ECO:0007669"/>
    <property type="project" value="InterPro"/>
</dbReference>